<evidence type="ECO:0000256" key="2">
    <source>
        <dbReference type="ARBA" id="ARBA00022448"/>
    </source>
</evidence>
<feature type="transmembrane region" description="Helical" evidence="10">
    <location>
        <begin position="67"/>
        <end position="90"/>
    </location>
</feature>
<dbReference type="EMBL" id="CAADFL010000074">
    <property type="protein sequence ID" value="VFK08580.1"/>
    <property type="molecule type" value="Genomic_DNA"/>
</dbReference>
<dbReference type="PROSITE" id="PS00211">
    <property type="entry name" value="ABC_TRANSPORTER_1"/>
    <property type="match status" value="1"/>
</dbReference>
<dbReference type="AlphaFoldDB" id="A0A450TEI5"/>
<evidence type="ECO:0000256" key="6">
    <source>
        <dbReference type="ARBA" id="ARBA00022840"/>
    </source>
</evidence>
<dbReference type="Pfam" id="PF00664">
    <property type="entry name" value="ABC_membrane"/>
    <property type="match status" value="1"/>
</dbReference>
<dbReference type="InterPro" id="IPR017871">
    <property type="entry name" value="ABC_transporter-like_CS"/>
</dbReference>
<evidence type="ECO:0000256" key="7">
    <source>
        <dbReference type="ARBA" id="ARBA00022989"/>
    </source>
</evidence>
<dbReference type="GO" id="GO:0005886">
    <property type="term" value="C:plasma membrane"/>
    <property type="evidence" value="ECO:0007669"/>
    <property type="project" value="UniProtKB-SubCell"/>
</dbReference>
<evidence type="ECO:0000259" key="11">
    <source>
        <dbReference type="PROSITE" id="PS50893"/>
    </source>
</evidence>
<accession>A0A450TEI5</accession>
<dbReference type="PANTHER" id="PTHR24221">
    <property type="entry name" value="ATP-BINDING CASSETTE SUB-FAMILY B"/>
    <property type="match status" value="1"/>
</dbReference>
<evidence type="ECO:0000256" key="8">
    <source>
        <dbReference type="ARBA" id="ARBA00023136"/>
    </source>
</evidence>
<evidence type="ECO:0000256" key="1">
    <source>
        <dbReference type="ARBA" id="ARBA00004651"/>
    </source>
</evidence>
<dbReference type="FunFam" id="3.40.50.300:FF:000299">
    <property type="entry name" value="ABC transporter ATP-binding protein/permease"/>
    <property type="match status" value="1"/>
</dbReference>
<keyword evidence="4 10" id="KW-0812">Transmembrane</keyword>
<dbReference type="InterPro" id="IPR036640">
    <property type="entry name" value="ABC1_TM_sf"/>
</dbReference>
<dbReference type="InterPro" id="IPR011527">
    <property type="entry name" value="ABC1_TM_dom"/>
</dbReference>
<evidence type="ECO:0000313" key="14">
    <source>
        <dbReference type="EMBL" id="VFJ65397.1"/>
    </source>
</evidence>
<feature type="transmembrane region" description="Helical" evidence="10">
    <location>
        <begin position="175"/>
        <end position="194"/>
    </location>
</feature>
<reference evidence="14" key="1">
    <citation type="submission" date="2019-02" db="EMBL/GenBank/DDBJ databases">
        <authorList>
            <person name="Gruber-Vodicka R. H."/>
            <person name="Seah K. B. B."/>
        </authorList>
    </citation>
    <scope>NUCLEOTIDE SEQUENCE</scope>
    <source>
        <strain evidence="14">BECK_BZ163</strain>
        <strain evidence="15">BECK_BZ164</strain>
        <strain evidence="13">BECK_BZ165</strain>
    </source>
</reference>
<dbReference type="InterPro" id="IPR003593">
    <property type="entry name" value="AAA+_ATPase"/>
</dbReference>
<evidence type="ECO:0000256" key="10">
    <source>
        <dbReference type="SAM" id="Phobius"/>
    </source>
</evidence>
<evidence type="ECO:0000256" key="4">
    <source>
        <dbReference type="ARBA" id="ARBA00022692"/>
    </source>
</evidence>
<proteinExistence type="predicted"/>
<keyword evidence="8 10" id="KW-0472">Membrane</keyword>
<feature type="domain" description="ABC transmembrane type-1" evidence="12">
    <location>
        <begin position="24"/>
        <end position="319"/>
    </location>
</feature>
<evidence type="ECO:0000256" key="9">
    <source>
        <dbReference type="SAM" id="Coils"/>
    </source>
</evidence>
<dbReference type="Pfam" id="PF00005">
    <property type="entry name" value="ABC_tran"/>
    <property type="match status" value="1"/>
</dbReference>
<evidence type="ECO:0000313" key="15">
    <source>
        <dbReference type="EMBL" id="VFK08580.1"/>
    </source>
</evidence>
<dbReference type="PANTHER" id="PTHR24221:SF654">
    <property type="entry name" value="ATP-BINDING CASSETTE SUB-FAMILY B MEMBER 6"/>
    <property type="match status" value="1"/>
</dbReference>
<comment type="subcellular location">
    <subcellularLocation>
        <location evidence="1">Cell membrane</location>
        <topology evidence="1">Multi-pass membrane protein</topology>
    </subcellularLocation>
</comment>
<dbReference type="InterPro" id="IPR027417">
    <property type="entry name" value="P-loop_NTPase"/>
</dbReference>
<keyword evidence="2" id="KW-0813">Transport</keyword>
<keyword evidence="9" id="KW-0175">Coiled coil</keyword>
<gene>
    <name evidence="14" type="ORF">BECKFM1743A_GA0114220_103811</name>
    <name evidence="15" type="ORF">BECKFM1743B_GA0114221_100748</name>
    <name evidence="13" type="ORF">BECKFM1743C_GA0114222_101296</name>
</gene>
<dbReference type="Gene3D" id="1.20.1560.10">
    <property type="entry name" value="ABC transporter type 1, transmembrane domain"/>
    <property type="match status" value="1"/>
</dbReference>
<evidence type="ECO:0000313" key="13">
    <source>
        <dbReference type="EMBL" id="VFJ53795.1"/>
    </source>
</evidence>
<dbReference type="SUPFAM" id="SSF52540">
    <property type="entry name" value="P-loop containing nucleoside triphosphate hydrolases"/>
    <property type="match status" value="1"/>
</dbReference>
<evidence type="ECO:0000256" key="5">
    <source>
        <dbReference type="ARBA" id="ARBA00022741"/>
    </source>
</evidence>
<keyword evidence="6 14" id="KW-0067">ATP-binding</keyword>
<feature type="coiled-coil region" evidence="9">
    <location>
        <begin position="194"/>
        <end position="221"/>
    </location>
</feature>
<dbReference type="EMBL" id="CAADEZ010000381">
    <property type="protein sequence ID" value="VFJ65397.1"/>
    <property type="molecule type" value="Genomic_DNA"/>
</dbReference>
<feature type="transmembrane region" description="Helical" evidence="10">
    <location>
        <begin position="148"/>
        <end position="169"/>
    </location>
</feature>
<feature type="domain" description="ABC transporter" evidence="11">
    <location>
        <begin position="353"/>
        <end position="593"/>
    </location>
</feature>
<protein>
    <submittedName>
        <fullName evidence="14">ATP-binding cassette, subfamily B, MsbA</fullName>
    </submittedName>
</protein>
<dbReference type="GO" id="GO:0016887">
    <property type="term" value="F:ATP hydrolysis activity"/>
    <property type="evidence" value="ECO:0007669"/>
    <property type="project" value="InterPro"/>
</dbReference>
<name>A0A450TEI5_9GAMM</name>
<dbReference type="SMART" id="SM00382">
    <property type="entry name" value="AAA"/>
    <property type="match status" value="1"/>
</dbReference>
<evidence type="ECO:0000259" key="12">
    <source>
        <dbReference type="PROSITE" id="PS50929"/>
    </source>
</evidence>
<dbReference type="EMBL" id="CAADFA010000129">
    <property type="protein sequence ID" value="VFJ53795.1"/>
    <property type="molecule type" value="Genomic_DNA"/>
</dbReference>
<dbReference type="GO" id="GO:0140359">
    <property type="term" value="F:ABC-type transporter activity"/>
    <property type="evidence" value="ECO:0007669"/>
    <property type="project" value="InterPro"/>
</dbReference>
<dbReference type="SUPFAM" id="SSF90123">
    <property type="entry name" value="ABC transporter transmembrane region"/>
    <property type="match status" value="1"/>
</dbReference>
<dbReference type="GO" id="GO:0034040">
    <property type="term" value="F:ATPase-coupled lipid transmembrane transporter activity"/>
    <property type="evidence" value="ECO:0007669"/>
    <property type="project" value="TreeGrafter"/>
</dbReference>
<dbReference type="InterPro" id="IPR039421">
    <property type="entry name" value="Type_1_exporter"/>
</dbReference>
<sequence length="597" mass="66480">MTPLRDIPGYLKVFRIYIGRRMYLIFLLNLASALSEGIGIVMLLPLLETMGPGGEADSGAARVVGDVLAAMGLGGSMIGILGLIGVAFLVKGVIGFGTRAYTGYLQAQLMRELKARMFDAYSRMDYLYYAHRDTGHFINIINTQINNFYGSFVEFIGLFSSAITTLTYFGFALFVAWRFGLMALIIGIVMLLLFQRLNIRVRELSRRAARENGQLAKLLIQSLQAFKYLTATDRIGRLRSGAMASIRRLTGYQVRQSVASAFTAAIVEPFSVFFIILILIVQVVVLHQPLAPMMVSILLFHRGIGAVLTIQNRWQATLNMIGSVEMVRDEFITQRENREPDGDKDLPPLSNGIVFQGVDFAYGRDLGNVLSDISLDIRARTTVALVGESGAGKSTIVDLLSLLLRPGQGKVLIDGVPGDQVRLASWRRQIGYVSQETVIFDDTLANNICLWEGDMDADPELHERIRDAARRAHIAHFIEALPSGYNTFVGDRGIRLSGGQRQRLFIARELFKQPNLLILDEATSALDTESERYIQQSIDALKGRMTVVIIAHRLSTIRNVDYVYVLDHGRLVEEGPYRQLRDLEASRFGKMVAMQAL</sequence>
<keyword evidence="3" id="KW-1003">Cell membrane</keyword>
<keyword evidence="5" id="KW-0547">Nucleotide-binding</keyword>
<dbReference type="GO" id="GO:0005524">
    <property type="term" value="F:ATP binding"/>
    <property type="evidence" value="ECO:0007669"/>
    <property type="project" value="UniProtKB-KW"/>
</dbReference>
<feature type="transmembrane region" description="Helical" evidence="10">
    <location>
        <begin position="258"/>
        <end position="284"/>
    </location>
</feature>
<dbReference type="PROSITE" id="PS50929">
    <property type="entry name" value="ABC_TM1F"/>
    <property type="match status" value="1"/>
</dbReference>
<feature type="transmembrane region" description="Helical" evidence="10">
    <location>
        <begin position="21"/>
        <end position="47"/>
    </location>
</feature>
<organism evidence="14">
    <name type="scientific">Candidatus Kentrum sp. FM</name>
    <dbReference type="NCBI Taxonomy" id="2126340"/>
    <lineage>
        <taxon>Bacteria</taxon>
        <taxon>Pseudomonadati</taxon>
        <taxon>Pseudomonadota</taxon>
        <taxon>Gammaproteobacteria</taxon>
        <taxon>Candidatus Kentrum</taxon>
    </lineage>
</organism>
<keyword evidence="7 10" id="KW-1133">Transmembrane helix</keyword>
<dbReference type="Gene3D" id="3.40.50.300">
    <property type="entry name" value="P-loop containing nucleotide triphosphate hydrolases"/>
    <property type="match status" value="1"/>
</dbReference>
<dbReference type="PROSITE" id="PS50893">
    <property type="entry name" value="ABC_TRANSPORTER_2"/>
    <property type="match status" value="1"/>
</dbReference>
<evidence type="ECO:0000256" key="3">
    <source>
        <dbReference type="ARBA" id="ARBA00022475"/>
    </source>
</evidence>
<dbReference type="InterPro" id="IPR003439">
    <property type="entry name" value="ABC_transporter-like_ATP-bd"/>
</dbReference>